<sequence>MSQLIARFITSNTDFKTCPPARFPEFAFIGRSNVGKSSLINSLTFHKGLAKTSQTPGKTQLINHFMIDEKWYLVDLPGYGFAKVSKEKRREFEKMIFDYLIHRENLTCLFVLIDIRLKPQAVDIEFMSRMVEHEIPFHIVFTKADKLSQKQVNESVDVYKKFLLDMWDELPEIFITSAEKHVGREEILANIAELIQTSPYKIGKS</sequence>
<dbReference type="HAMAP" id="MF_00321">
    <property type="entry name" value="GTPase_EngB"/>
    <property type="match status" value="1"/>
</dbReference>
<dbReference type="CDD" id="cd01876">
    <property type="entry name" value="YihA_EngB"/>
    <property type="match status" value="1"/>
</dbReference>
<dbReference type="EMBL" id="JAVNWW010000003">
    <property type="protein sequence ID" value="MDU0809042.1"/>
    <property type="molecule type" value="Genomic_DNA"/>
</dbReference>
<evidence type="ECO:0000256" key="10">
    <source>
        <dbReference type="HAMAP-Rule" id="MF_00321"/>
    </source>
</evidence>
<accession>A0ABU3TT59</accession>
<dbReference type="SUPFAM" id="SSF52540">
    <property type="entry name" value="P-loop containing nucleoside triphosphate hydrolases"/>
    <property type="match status" value="1"/>
</dbReference>
<evidence type="ECO:0000256" key="3">
    <source>
        <dbReference type="ARBA" id="ARBA00022618"/>
    </source>
</evidence>
<evidence type="ECO:0000256" key="7">
    <source>
        <dbReference type="ARBA" id="ARBA00023134"/>
    </source>
</evidence>
<evidence type="ECO:0000259" key="11">
    <source>
        <dbReference type="PROSITE" id="PS51706"/>
    </source>
</evidence>
<evidence type="ECO:0000256" key="1">
    <source>
        <dbReference type="ARBA" id="ARBA00001946"/>
    </source>
</evidence>
<dbReference type="RefSeq" id="WP_315577098.1">
    <property type="nucleotide sequence ID" value="NZ_JARDXH010000005.1"/>
</dbReference>
<keyword evidence="13" id="KW-1185">Reference proteome</keyword>
<keyword evidence="5 10" id="KW-0547">Nucleotide-binding</keyword>
<protein>
    <recommendedName>
        <fullName evidence="10">Probable GTP-binding protein EngB</fullName>
    </recommendedName>
</protein>
<keyword evidence="3 10" id="KW-0132">Cell division</keyword>
<keyword evidence="4" id="KW-0479">Metal-binding</keyword>
<comment type="caution">
    <text evidence="12">The sequence shown here is derived from an EMBL/GenBank/DDBJ whole genome shotgun (WGS) entry which is preliminary data.</text>
</comment>
<evidence type="ECO:0000256" key="9">
    <source>
        <dbReference type="ARBA" id="ARBA00023306"/>
    </source>
</evidence>
<comment type="cofactor">
    <cofactor evidence="1">
        <name>Mg(2+)</name>
        <dbReference type="ChEBI" id="CHEBI:18420"/>
    </cofactor>
</comment>
<keyword evidence="6" id="KW-0460">Magnesium</keyword>
<reference evidence="12 13" key="1">
    <citation type="submission" date="2023-09" db="EMBL/GenBank/DDBJ databases">
        <title>Aquirufa genomes.</title>
        <authorList>
            <person name="Pitt A."/>
        </authorList>
    </citation>
    <scope>NUCLEOTIDE SEQUENCE [LARGE SCALE GENOMIC DNA]</scope>
    <source>
        <strain evidence="12 13">LEOWEIH-7C</strain>
    </source>
</reference>
<feature type="domain" description="EngB-type G" evidence="11">
    <location>
        <begin position="22"/>
        <end position="197"/>
    </location>
</feature>
<dbReference type="Gene3D" id="3.40.50.300">
    <property type="entry name" value="P-loop containing nucleotide triphosphate hydrolases"/>
    <property type="match status" value="1"/>
</dbReference>
<keyword evidence="9 10" id="KW-0131">Cell cycle</keyword>
<evidence type="ECO:0000313" key="12">
    <source>
        <dbReference type="EMBL" id="MDU0809042.1"/>
    </source>
</evidence>
<keyword evidence="7 10" id="KW-0342">GTP-binding</keyword>
<dbReference type="Proteomes" id="UP001249959">
    <property type="component" value="Unassembled WGS sequence"/>
</dbReference>
<dbReference type="InterPro" id="IPR027417">
    <property type="entry name" value="P-loop_NTPase"/>
</dbReference>
<dbReference type="InterPro" id="IPR006073">
    <property type="entry name" value="GTP-bd"/>
</dbReference>
<gene>
    <name evidence="12" type="primary">yihA</name>
    <name evidence="10" type="synonym">engB</name>
    <name evidence="12" type="ORF">PQG45_08340</name>
</gene>
<dbReference type="NCBIfam" id="TIGR03598">
    <property type="entry name" value="GTPase_YsxC"/>
    <property type="match status" value="1"/>
</dbReference>
<evidence type="ECO:0000256" key="5">
    <source>
        <dbReference type="ARBA" id="ARBA00022741"/>
    </source>
</evidence>
<dbReference type="PROSITE" id="PS51706">
    <property type="entry name" value="G_ENGB"/>
    <property type="match status" value="1"/>
</dbReference>
<organism evidence="12 13">
    <name type="scientific">Aquirufa regiilacus</name>
    <dbReference type="NCBI Taxonomy" id="3024868"/>
    <lineage>
        <taxon>Bacteria</taxon>
        <taxon>Pseudomonadati</taxon>
        <taxon>Bacteroidota</taxon>
        <taxon>Cytophagia</taxon>
        <taxon>Cytophagales</taxon>
        <taxon>Flectobacillaceae</taxon>
        <taxon>Aquirufa</taxon>
    </lineage>
</organism>
<dbReference type="PANTHER" id="PTHR11649:SF13">
    <property type="entry name" value="ENGB-TYPE G DOMAIN-CONTAINING PROTEIN"/>
    <property type="match status" value="1"/>
</dbReference>
<proteinExistence type="inferred from homology"/>
<comment type="similarity">
    <text evidence="2 10">Belongs to the TRAFAC class TrmE-Era-EngA-EngB-Septin-like GTPase superfamily. EngB GTPase family.</text>
</comment>
<dbReference type="PANTHER" id="PTHR11649">
    <property type="entry name" value="MSS1/TRME-RELATED GTP-BINDING PROTEIN"/>
    <property type="match status" value="1"/>
</dbReference>
<evidence type="ECO:0000256" key="6">
    <source>
        <dbReference type="ARBA" id="ARBA00022842"/>
    </source>
</evidence>
<dbReference type="InterPro" id="IPR019987">
    <property type="entry name" value="GTP-bd_ribosome_bio_YsxC"/>
</dbReference>
<comment type="function">
    <text evidence="10">Necessary for normal cell division and for the maintenance of normal septation.</text>
</comment>
<name>A0ABU3TT59_9BACT</name>
<evidence type="ECO:0000256" key="8">
    <source>
        <dbReference type="ARBA" id="ARBA00023210"/>
    </source>
</evidence>
<evidence type="ECO:0000313" key="13">
    <source>
        <dbReference type="Proteomes" id="UP001249959"/>
    </source>
</evidence>
<dbReference type="InterPro" id="IPR030393">
    <property type="entry name" value="G_ENGB_dom"/>
</dbReference>
<evidence type="ECO:0000256" key="2">
    <source>
        <dbReference type="ARBA" id="ARBA00009638"/>
    </source>
</evidence>
<keyword evidence="8 10" id="KW-0717">Septation</keyword>
<evidence type="ECO:0000256" key="4">
    <source>
        <dbReference type="ARBA" id="ARBA00022723"/>
    </source>
</evidence>
<dbReference type="Pfam" id="PF01926">
    <property type="entry name" value="MMR_HSR1"/>
    <property type="match status" value="1"/>
</dbReference>